<dbReference type="STRING" id="1754190.A0A1Y2EU33"/>
<keyword evidence="5" id="KW-0812">Transmembrane</keyword>
<comment type="caution">
    <text evidence="6">The sequence shown here is derived from an EMBL/GenBank/DDBJ whole genome shotgun (WGS) entry which is preliminary data.</text>
</comment>
<dbReference type="PANTHER" id="PTHR43649">
    <property type="entry name" value="ARABINOSE-BINDING PROTEIN-RELATED"/>
    <property type="match status" value="1"/>
</dbReference>
<dbReference type="OrthoDB" id="2118873at2759"/>
<keyword evidence="5" id="KW-0472">Membrane</keyword>
<evidence type="ECO:0000313" key="6">
    <source>
        <dbReference type="EMBL" id="ORY74686.1"/>
    </source>
</evidence>
<evidence type="ECO:0000256" key="2">
    <source>
        <dbReference type="ARBA" id="ARBA00022448"/>
    </source>
</evidence>
<accession>A0A1Y2EU33</accession>
<feature type="compositionally biased region" description="Polar residues" evidence="4">
    <location>
        <begin position="691"/>
        <end position="712"/>
    </location>
</feature>
<reference evidence="6 7" key="1">
    <citation type="submission" date="2016-08" db="EMBL/GenBank/DDBJ databases">
        <title>A Parts List for Fungal Cellulosomes Revealed by Comparative Genomics.</title>
        <authorList>
            <consortium name="DOE Joint Genome Institute"/>
            <person name="Haitjema C.H."/>
            <person name="Gilmore S.P."/>
            <person name="Henske J.K."/>
            <person name="Solomon K.V."/>
            <person name="De Groot R."/>
            <person name="Kuo A."/>
            <person name="Mondo S.J."/>
            <person name="Salamov A.A."/>
            <person name="Labutti K."/>
            <person name="Zhao Z."/>
            <person name="Chiniquy J."/>
            <person name="Barry K."/>
            <person name="Brewer H.M."/>
            <person name="Purvine S.O."/>
            <person name="Wright A.T."/>
            <person name="Boxma B."/>
            <person name="Van Alen T."/>
            <person name="Hackstein J.H."/>
            <person name="Baker S.E."/>
            <person name="Grigoriev I.V."/>
            <person name="O'Malley M.A."/>
        </authorList>
    </citation>
    <scope>NUCLEOTIDE SEQUENCE [LARGE SCALE GENOMIC DNA]</scope>
    <source>
        <strain evidence="6 7">G1</strain>
    </source>
</reference>
<dbReference type="InterPro" id="IPR050490">
    <property type="entry name" value="Bact_solute-bd_prot1"/>
</dbReference>
<feature type="transmembrane region" description="Helical" evidence="5">
    <location>
        <begin position="624"/>
        <end position="651"/>
    </location>
</feature>
<keyword evidence="5" id="KW-1133">Transmembrane helix</keyword>
<feature type="transmembrane region" description="Helical" evidence="5">
    <location>
        <begin position="411"/>
        <end position="432"/>
    </location>
</feature>
<feature type="transmembrane region" description="Helical" evidence="5">
    <location>
        <begin position="515"/>
        <end position="535"/>
    </location>
</feature>
<gene>
    <name evidence="6" type="ORF">LY90DRAFT_699216</name>
</gene>
<keyword evidence="7" id="KW-1185">Reference proteome</keyword>
<evidence type="ECO:0000256" key="3">
    <source>
        <dbReference type="ARBA" id="ARBA00022729"/>
    </source>
</evidence>
<comment type="similarity">
    <text evidence="1">Belongs to the bacterial solute-binding protein 1 family.</text>
</comment>
<dbReference type="Gene3D" id="3.40.190.10">
    <property type="entry name" value="Periplasmic binding protein-like II"/>
    <property type="match status" value="1"/>
</dbReference>
<feature type="region of interest" description="Disordered" evidence="4">
    <location>
        <begin position="679"/>
        <end position="716"/>
    </location>
</feature>
<evidence type="ECO:0000256" key="4">
    <source>
        <dbReference type="SAM" id="MobiDB-lite"/>
    </source>
</evidence>
<keyword evidence="2" id="KW-0813">Transport</keyword>
<evidence type="ECO:0000313" key="7">
    <source>
        <dbReference type="Proteomes" id="UP000193920"/>
    </source>
</evidence>
<proteinExistence type="inferred from homology"/>
<feature type="transmembrane region" description="Helical" evidence="5">
    <location>
        <begin position="555"/>
        <end position="583"/>
    </location>
</feature>
<evidence type="ECO:0000256" key="1">
    <source>
        <dbReference type="ARBA" id="ARBA00008520"/>
    </source>
</evidence>
<dbReference type="AlphaFoldDB" id="A0A1Y2EU33"/>
<organism evidence="6 7">
    <name type="scientific">Neocallimastix californiae</name>
    <dbReference type="NCBI Taxonomy" id="1754190"/>
    <lineage>
        <taxon>Eukaryota</taxon>
        <taxon>Fungi</taxon>
        <taxon>Fungi incertae sedis</taxon>
        <taxon>Chytridiomycota</taxon>
        <taxon>Chytridiomycota incertae sedis</taxon>
        <taxon>Neocallimastigomycetes</taxon>
        <taxon>Neocallimastigales</taxon>
        <taxon>Neocallimastigaceae</taxon>
        <taxon>Neocallimastix</taxon>
    </lineage>
</organism>
<evidence type="ECO:0000256" key="5">
    <source>
        <dbReference type="SAM" id="Phobius"/>
    </source>
</evidence>
<name>A0A1Y2EU33_9FUNG</name>
<sequence length="764" mass="88496">WSLQLKALAFSRNADTQPYSPLIDQFNKYSNEQGLDITIKLNLLTSYNSTFSLSNFGTMIESLFKNKKNKYDLYFYDNLYTPRYGHYLLDLRELISKEVLNLYDKAIISKTCMYKDRLVGIPVQLSYSVLYSNHNLLKKYDKQIPTTWDELIETSKYILKKEQDANNTNIIAYNGLFDDSDQGTCSLIDFIYSCRKDSKSPYPKLISQTSIDALEMIKKLKNEIASDEIFSSDDYITASRLFDPEPTMIFTRFLIFQAPVKYLIPYTISALPGLHKGVTGASVCGFNIGISKMINKVNKEAAFKVVKYIASKEVHREFVKQELTTPFMPSLLEEKEICDIIDCPMYRSLQYTGREITKDIHDVDAYSDKFRKYIYEFLYGNKGALEVLKKVEDITKIYTISIHTEDSSVGLIYFIIYVVISTFMVVSIIFIFKEDFSPFFTFLSNDFWVIIVIGLIEVLSIDFTRFGEITVEKCHLRLFMLCTGFTLVLIPNLYKLTINFPIENKISFWSYRHPYLFLSLFIFLDLSFSGLSMLAPYEIENVFVEEGQNFQLCRIGSIFGSIVIWGATLYKILIIGVMLVLIFSEWNIQSTFFDMKLILSVVYITTLLTIITSILKFIKIRNYIMYYLMETSIFIIFTVSNYFLLFGYRLVLAFMMKQNIKSEYINNVCKNFVSNKSMDQSNNNSSKTNSETYQTNAIDKSNEMSNTYNDQNMNDHKMSITPPAKIPIFTKIINCHYTITSGIYNNNNNENSNNISGNEVNTFQ</sequence>
<dbReference type="InterPro" id="IPR006059">
    <property type="entry name" value="SBP"/>
</dbReference>
<feature type="transmembrane region" description="Helical" evidence="5">
    <location>
        <begin position="595"/>
        <end position="618"/>
    </location>
</feature>
<dbReference type="EMBL" id="MCOG01000028">
    <property type="protein sequence ID" value="ORY74686.1"/>
    <property type="molecule type" value="Genomic_DNA"/>
</dbReference>
<dbReference type="Pfam" id="PF13416">
    <property type="entry name" value="SBP_bac_8"/>
    <property type="match status" value="1"/>
</dbReference>
<dbReference type="SUPFAM" id="SSF53850">
    <property type="entry name" value="Periplasmic binding protein-like II"/>
    <property type="match status" value="1"/>
</dbReference>
<feature type="compositionally biased region" description="Low complexity" evidence="4">
    <location>
        <begin position="681"/>
        <end position="690"/>
    </location>
</feature>
<protein>
    <submittedName>
        <fullName evidence="6">Periplasmic binding protein-like II</fullName>
    </submittedName>
</protein>
<feature type="transmembrane region" description="Helical" evidence="5">
    <location>
        <begin position="476"/>
        <end position="494"/>
    </location>
</feature>
<dbReference type="PANTHER" id="PTHR43649:SF34">
    <property type="entry name" value="ABC TRANSPORTER PERIPLASMIC-BINDING PROTEIN YCJN-RELATED"/>
    <property type="match status" value="1"/>
</dbReference>
<keyword evidence="3" id="KW-0732">Signal</keyword>
<feature type="non-terminal residue" evidence="6">
    <location>
        <position position="1"/>
    </location>
</feature>
<feature type="transmembrane region" description="Helical" evidence="5">
    <location>
        <begin position="439"/>
        <end position="456"/>
    </location>
</feature>
<dbReference type="Proteomes" id="UP000193920">
    <property type="component" value="Unassembled WGS sequence"/>
</dbReference>